<organism evidence="4 5">
    <name type="scientific">Rhodanobacter ginsengisoli</name>
    <dbReference type="NCBI Taxonomy" id="418646"/>
    <lineage>
        <taxon>Bacteria</taxon>
        <taxon>Pseudomonadati</taxon>
        <taxon>Pseudomonadota</taxon>
        <taxon>Gammaproteobacteria</taxon>
        <taxon>Lysobacterales</taxon>
        <taxon>Rhodanobacteraceae</taxon>
        <taxon>Rhodanobacter</taxon>
    </lineage>
</organism>
<dbReference type="Proteomes" id="UP001596114">
    <property type="component" value="Unassembled WGS sequence"/>
</dbReference>
<dbReference type="InterPro" id="IPR046342">
    <property type="entry name" value="CBS_dom_sf"/>
</dbReference>
<dbReference type="SMART" id="SM00116">
    <property type="entry name" value="CBS"/>
    <property type="match status" value="2"/>
</dbReference>
<evidence type="ECO:0000313" key="5">
    <source>
        <dbReference type="Proteomes" id="UP001596114"/>
    </source>
</evidence>
<sequence length="149" mass="16167">MRTADICTRQVISTEAAVSIRQAAEIMRKHHVGALVVTEPPNGERIPIGFVTDRDIVVAVVAVGIDTEALTVGDIMSQNLATCTESENIFDAIQTMRARSVRRLPVINQKGGLAGMLTADDIYSALGAHMRELNAALTREQVHEMKSRA</sequence>
<keyword evidence="1 2" id="KW-0129">CBS domain</keyword>
<proteinExistence type="predicted"/>
<dbReference type="PROSITE" id="PS51371">
    <property type="entry name" value="CBS"/>
    <property type="match status" value="2"/>
</dbReference>
<dbReference type="PANTHER" id="PTHR43080">
    <property type="entry name" value="CBS DOMAIN-CONTAINING PROTEIN CBSX3, MITOCHONDRIAL"/>
    <property type="match status" value="1"/>
</dbReference>
<dbReference type="Gene3D" id="3.10.580.10">
    <property type="entry name" value="CBS-domain"/>
    <property type="match status" value="1"/>
</dbReference>
<dbReference type="CDD" id="cd17775">
    <property type="entry name" value="CBS_pair_bact_arch"/>
    <property type="match status" value="1"/>
</dbReference>
<gene>
    <name evidence="4" type="ORF">ACFPPA_06730</name>
</gene>
<dbReference type="Pfam" id="PF00571">
    <property type="entry name" value="CBS"/>
    <property type="match status" value="2"/>
</dbReference>
<evidence type="ECO:0000256" key="1">
    <source>
        <dbReference type="ARBA" id="ARBA00023122"/>
    </source>
</evidence>
<dbReference type="InterPro" id="IPR051257">
    <property type="entry name" value="Diverse_CBS-Domain"/>
</dbReference>
<feature type="domain" description="CBS" evidence="3">
    <location>
        <begin position="76"/>
        <end position="133"/>
    </location>
</feature>
<dbReference type="RefSeq" id="WP_377318516.1">
    <property type="nucleotide sequence ID" value="NZ_JBHSNF010000001.1"/>
</dbReference>
<protein>
    <submittedName>
        <fullName evidence="4">CBS domain-containing protein</fullName>
    </submittedName>
</protein>
<feature type="domain" description="CBS" evidence="3">
    <location>
        <begin position="7"/>
        <end position="67"/>
    </location>
</feature>
<evidence type="ECO:0000259" key="3">
    <source>
        <dbReference type="PROSITE" id="PS51371"/>
    </source>
</evidence>
<keyword evidence="5" id="KW-1185">Reference proteome</keyword>
<dbReference type="PANTHER" id="PTHR43080:SF2">
    <property type="entry name" value="CBS DOMAIN-CONTAINING PROTEIN"/>
    <property type="match status" value="1"/>
</dbReference>
<reference evidence="5" key="1">
    <citation type="journal article" date="2019" name="Int. J. Syst. Evol. Microbiol.">
        <title>The Global Catalogue of Microorganisms (GCM) 10K type strain sequencing project: providing services to taxonomists for standard genome sequencing and annotation.</title>
        <authorList>
            <consortium name="The Broad Institute Genomics Platform"/>
            <consortium name="The Broad Institute Genome Sequencing Center for Infectious Disease"/>
            <person name="Wu L."/>
            <person name="Ma J."/>
        </authorList>
    </citation>
    <scope>NUCLEOTIDE SEQUENCE [LARGE SCALE GENOMIC DNA]</scope>
    <source>
        <strain evidence="5">CGMCC 1.16619</strain>
    </source>
</reference>
<name>A0ABW0QKI8_9GAMM</name>
<dbReference type="SUPFAM" id="SSF54631">
    <property type="entry name" value="CBS-domain pair"/>
    <property type="match status" value="1"/>
</dbReference>
<dbReference type="EMBL" id="JBHSNF010000001">
    <property type="protein sequence ID" value="MFC5525436.1"/>
    <property type="molecule type" value="Genomic_DNA"/>
</dbReference>
<evidence type="ECO:0000313" key="4">
    <source>
        <dbReference type="EMBL" id="MFC5525436.1"/>
    </source>
</evidence>
<dbReference type="InterPro" id="IPR000644">
    <property type="entry name" value="CBS_dom"/>
</dbReference>
<comment type="caution">
    <text evidence="4">The sequence shown here is derived from an EMBL/GenBank/DDBJ whole genome shotgun (WGS) entry which is preliminary data.</text>
</comment>
<evidence type="ECO:0000256" key="2">
    <source>
        <dbReference type="PROSITE-ProRule" id="PRU00703"/>
    </source>
</evidence>
<accession>A0ABW0QKI8</accession>